<evidence type="ECO:0000256" key="3">
    <source>
        <dbReference type="ARBA" id="ARBA00022558"/>
    </source>
</evidence>
<dbReference type="Pfam" id="PF05567">
    <property type="entry name" value="T4P_PilY1"/>
    <property type="match status" value="1"/>
</dbReference>
<dbReference type="EMBL" id="CP133218">
    <property type="protein sequence ID" value="WML91075.1"/>
    <property type="molecule type" value="Genomic_DNA"/>
</dbReference>
<reference evidence="8 9" key="1">
    <citation type="submission" date="2023-08" db="EMBL/GenBank/DDBJ databases">
        <title>New molecular markers tilS and rpoB for phylogenetic and monitoring studies of the genus Thiothrix biodiversity.</title>
        <authorList>
            <person name="Ravin N.V."/>
            <person name="Smolyakov D."/>
            <person name="Markov N.D."/>
            <person name="Beletsky A.V."/>
            <person name="Mardanov A.V."/>
            <person name="Rudenko T.S."/>
            <person name="Grabovich M.Y."/>
        </authorList>
    </citation>
    <scope>NUCLEOTIDE SEQUENCE [LARGE SCALE GENOMIC DNA]</scope>
    <source>
        <strain evidence="8 9">MK1</strain>
    </source>
</reference>
<keyword evidence="6" id="KW-0281">Fimbrium</keyword>
<dbReference type="SUPFAM" id="SSF50998">
    <property type="entry name" value="Quinoprotein alcohol dehydrogenase-like"/>
    <property type="match status" value="1"/>
</dbReference>
<keyword evidence="5" id="KW-0106">Calcium</keyword>
<evidence type="ECO:0000256" key="5">
    <source>
        <dbReference type="ARBA" id="ARBA00022837"/>
    </source>
</evidence>
<evidence type="ECO:0000256" key="2">
    <source>
        <dbReference type="ARBA" id="ARBA00008387"/>
    </source>
</evidence>
<comment type="subcellular location">
    <subcellularLocation>
        <location evidence="1">Fimbrium</location>
    </subcellularLocation>
</comment>
<protein>
    <submittedName>
        <fullName evidence="8">PilC/PilY family type IV pilus protein</fullName>
    </submittedName>
</protein>
<dbReference type="Proteomes" id="UP001236657">
    <property type="component" value="Chromosome"/>
</dbReference>
<evidence type="ECO:0000313" key="9">
    <source>
        <dbReference type="Proteomes" id="UP001236657"/>
    </source>
</evidence>
<keyword evidence="4" id="KW-0479">Metal-binding</keyword>
<evidence type="ECO:0000256" key="1">
    <source>
        <dbReference type="ARBA" id="ARBA00004561"/>
    </source>
</evidence>
<dbReference type="InterPro" id="IPR008707">
    <property type="entry name" value="B-propeller_PilY1"/>
</dbReference>
<keyword evidence="9" id="KW-1185">Reference proteome</keyword>
<organism evidence="8 9">
    <name type="scientific">Thiothrix lacustris</name>
    <dbReference type="NCBI Taxonomy" id="525917"/>
    <lineage>
        <taxon>Bacteria</taxon>
        <taxon>Pseudomonadati</taxon>
        <taxon>Pseudomonadota</taxon>
        <taxon>Gammaproteobacteria</taxon>
        <taxon>Thiotrichales</taxon>
        <taxon>Thiotrichaceae</taxon>
        <taxon>Thiothrix</taxon>
    </lineage>
</organism>
<dbReference type="InterPro" id="IPR011047">
    <property type="entry name" value="Quinoprotein_ADH-like_sf"/>
</dbReference>
<name>A0ABY9MQY6_9GAMM</name>
<gene>
    <name evidence="8" type="ORF">RCF98_01675</name>
</gene>
<comment type="similarity">
    <text evidence="2">Belongs to the PilY1 family.</text>
</comment>
<keyword evidence="3" id="KW-1029">Fimbrium biogenesis</keyword>
<evidence type="ECO:0000256" key="4">
    <source>
        <dbReference type="ARBA" id="ARBA00022723"/>
    </source>
</evidence>
<sequence length="1231" mass="134642">MRHSITSLQRYLLQWLALLSITFGLSSPSFAGVDISQAPLVVSGGVADNLVLLPSVEWPTINSVANLGDYNQTTAYVGYFDAEKCYSYHYANTESDRYFYPSELATNHTCSTSEQYWSGNFLNWAATQTIDPFRSSMTGGYRVKDTTTETWLEKARHDGQGSSSIFPNRTLPSSGTDNTLVKKTTPFDSYVVSSKKKQTVTDVDYIQMRIQGLGNKMRFSLNNTNATSASSVTAYDPDTHTRTTGTDASTVYEVSIRVKVCVPGMLETNCEAYGDNYKPEGLMQEYASRLRYSIFGYLNDSVTYRDGAALRTKQKSIGPMLANLNSEVEEDNPNKEWDAATGILIQNPDSQDAADTNTKLGINTIKDSGAINYLNKFGQMTSQNHKSYDPVGEMYYAGLRYIRNLDNVAAYSTISSSASSTAKYNYADGFPVITNWGDPYQASCQSTALLGIGDINTHRDKNLPGNTSYRTDEPTMPTEVAADNINVVALTNKVGQMEGLGNIGSTNSFSGRNNSAYMAGMAWYANTKDLRPETNMPGTQSAATYWVDVMENQVLGSMNVNQYALAAKYGGFNVPDGVSFNPDTWSGALPDTWWWTNGQILTQPSTDFKRPDNFFIAGQASEMVENLKEAFDRIVNDILGAGASLASVSSKLTTGSRIYQTVYFSRSWNGDIHAFDINPTTGKFASTATWKASEQLPVWSSRNIFMRNDQPFRWNNLSDTEKTALGSSDIVDYLRGDASHEQKNSGTLRNRVTPLGDMIQSQAVIISKPDDSLYLGKSFSGAADHKDFAAANSGRTGTLYVGGNDGMLHGFNAQTGAETYAFIPSTTLPAMRELASKAYEHRYFVDGEVTAADIYTQGKWKTILLATLGRGGKAIFALDVTDPEKVEFLWEKNATDIPALGNNLGKPLIAQTADGTWQAVLGNGMNSTGDKAQLIMINIDTEDVTVMDTGVGSNNGLTAVAGWSAYGDSIATEFYAGDINGNLWRFPANGNNNTSPVKLFTAKDKDNNPQPITAAPLTGKDPLTGKVWVFFGTGKYLSESDITTTDSQTWYGLKDEGNLITRDELLERKSEVEGELEGYEVRVIETGLASDVDTWKGWYIDLPTEGERMVTPNFFQADALIGTSRIPNGTDICTPTGKGFIMAINPFPGARLDRVFFDLNDDALFNDDDKLTIDKIPTIVSGVGFGSSPHSPVFIDNLMQVVSDNGSIVGILTQGFSGIPTRTSWREILNH</sequence>
<dbReference type="RefSeq" id="WP_308895738.1">
    <property type="nucleotide sequence ID" value="NZ_CP133218.1"/>
</dbReference>
<proteinExistence type="inferred from homology"/>
<accession>A0ABY9MQY6</accession>
<evidence type="ECO:0000313" key="8">
    <source>
        <dbReference type="EMBL" id="WML91075.1"/>
    </source>
</evidence>
<feature type="domain" description="PilY1 beta-propeller" evidence="7">
    <location>
        <begin position="755"/>
        <end position="1057"/>
    </location>
</feature>
<evidence type="ECO:0000259" key="7">
    <source>
        <dbReference type="Pfam" id="PF05567"/>
    </source>
</evidence>
<evidence type="ECO:0000256" key="6">
    <source>
        <dbReference type="ARBA" id="ARBA00023263"/>
    </source>
</evidence>